<dbReference type="AlphaFoldDB" id="A0A2X4X1X3"/>
<dbReference type="GO" id="GO:0006203">
    <property type="term" value="P:dGTP catabolic process"/>
    <property type="evidence" value="ECO:0007669"/>
    <property type="project" value="TreeGrafter"/>
</dbReference>
<dbReference type="GO" id="GO:0046052">
    <property type="term" value="P:UTP catabolic process"/>
    <property type="evidence" value="ECO:0007669"/>
    <property type="project" value="TreeGrafter"/>
</dbReference>
<dbReference type="GO" id="GO:0046047">
    <property type="term" value="P:TTP catabolic process"/>
    <property type="evidence" value="ECO:0007669"/>
    <property type="project" value="TreeGrafter"/>
</dbReference>
<keyword evidence="2" id="KW-0378">Hydrolase</keyword>
<evidence type="ECO:0000313" key="2">
    <source>
        <dbReference type="EMBL" id="SQI30454.1"/>
    </source>
</evidence>
<dbReference type="Pfam" id="PF03819">
    <property type="entry name" value="MazG"/>
    <property type="match status" value="1"/>
</dbReference>
<reference evidence="2 3" key="1">
    <citation type="submission" date="2018-06" db="EMBL/GenBank/DDBJ databases">
        <authorList>
            <consortium name="Pathogen Informatics"/>
            <person name="Doyle S."/>
        </authorList>
    </citation>
    <scope>NUCLEOTIDE SEQUENCE [LARGE SCALE GENOMIC DNA]</scope>
    <source>
        <strain evidence="2 3">NCTC10994</strain>
    </source>
</reference>
<accession>A0A2X4X1X3</accession>
<name>A0A2X4X1X3_9NOCA</name>
<dbReference type="STRING" id="1219011.GCA_001895045_01788"/>
<dbReference type="EMBL" id="LS483468">
    <property type="protein sequence ID" value="SQI30454.1"/>
    <property type="molecule type" value="Genomic_DNA"/>
</dbReference>
<protein>
    <submittedName>
        <fullName evidence="2">Ntp pyrophosphohydrolase</fullName>
        <ecNumber evidence="2">3.6.1.8</ecNumber>
    </submittedName>
</protein>
<dbReference type="PANTHER" id="PTHR30522">
    <property type="entry name" value="NUCLEOSIDE TRIPHOSPHATE PYROPHOSPHOHYDROLASE"/>
    <property type="match status" value="1"/>
</dbReference>
<sequence>MSDEAAGSGESLRKAVEVMDRLWSFGGWEVTQTHESLRRYLVEETYEVLDAIDSGDPDALREELGDLLLQVLFHSRIAQASGAFTVDDVAATLVAKLAARSPHLSNGHTGPMDVAEQEAAWEVAKKAEKARASCLDGIAMAQPSLALVDKVLERARRAGFPDELVPDDLRTVRVDGSGDTEATLRSAVLRFVDAIRAAERSAGTTPLDPGTWKLHWAL</sequence>
<dbReference type="KEGG" id="rcr:NCTC10994_01609"/>
<organism evidence="2 3">
    <name type="scientific">Rhodococcus coprophilus</name>
    <dbReference type="NCBI Taxonomy" id="38310"/>
    <lineage>
        <taxon>Bacteria</taxon>
        <taxon>Bacillati</taxon>
        <taxon>Actinomycetota</taxon>
        <taxon>Actinomycetes</taxon>
        <taxon>Mycobacteriales</taxon>
        <taxon>Nocardiaceae</taxon>
        <taxon>Rhodococcus</taxon>
    </lineage>
</organism>
<dbReference type="InterPro" id="IPR004518">
    <property type="entry name" value="MazG-like_dom"/>
</dbReference>
<dbReference type="Proteomes" id="UP000249091">
    <property type="component" value="Chromosome 1"/>
</dbReference>
<dbReference type="GO" id="GO:0046061">
    <property type="term" value="P:dATP catabolic process"/>
    <property type="evidence" value="ECO:0007669"/>
    <property type="project" value="TreeGrafter"/>
</dbReference>
<dbReference type="InterPro" id="IPR011551">
    <property type="entry name" value="NTP_PyrPHydrolase_MazG"/>
</dbReference>
<dbReference type="PANTHER" id="PTHR30522:SF0">
    <property type="entry name" value="NUCLEOSIDE TRIPHOSPHATE PYROPHOSPHOHYDROLASE"/>
    <property type="match status" value="1"/>
</dbReference>
<dbReference type="InterPro" id="IPR048015">
    <property type="entry name" value="NTP-PPase_MazG-like_N"/>
</dbReference>
<proteinExistence type="predicted"/>
<dbReference type="CDD" id="cd11528">
    <property type="entry name" value="NTP-PPase_MazG_Nterm"/>
    <property type="match status" value="1"/>
</dbReference>
<dbReference type="GO" id="GO:0046081">
    <property type="term" value="P:dUTP catabolic process"/>
    <property type="evidence" value="ECO:0007669"/>
    <property type="project" value="TreeGrafter"/>
</dbReference>
<evidence type="ECO:0000259" key="1">
    <source>
        <dbReference type="Pfam" id="PF03819"/>
    </source>
</evidence>
<dbReference type="GO" id="GO:0047693">
    <property type="term" value="F:ATP diphosphatase activity"/>
    <property type="evidence" value="ECO:0007669"/>
    <property type="project" value="UniProtKB-EC"/>
</dbReference>
<dbReference type="GO" id="GO:0046076">
    <property type="term" value="P:dTTP catabolic process"/>
    <property type="evidence" value="ECO:0007669"/>
    <property type="project" value="TreeGrafter"/>
</dbReference>
<dbReference type="Gene3D" id="1.10.287.1080">
    <property type="entry name" value="MazG-like"/>
    <property type="match status" value="1"/>
</dbReference>
<feature type="domain" description="NTP pyrophosphohydrolase MazG-like" evidence="1">
    <location>
        <begin position="32"/>
        <end position="104"/>
    </location>
</feature>
<evidence type="ECO:0000313" key="3">
    <source>
        <dbReference type="Proteomes" id="UP000249091"/>
    </source>
</evidence>
<gene>
    <name evidence="2" type="primary">mazG</name>
    <name evidence="2" type="ORF">NCTC10994_01609</name>
</gene>
<dbReference type="EC" id="3.6.1.8" evidence="2"/>
<keyword evidence="3" id="KW-1185">Reference proteome</keyword>
<dbReference type="SUPFAM" id="SSF101386">
    <property type="entry name" value="all-alpha NTP pyrophosphatases"/>
    <property type="match status" value="1"/>
</dbReference>